<dbReference type="AlphaFoldDB" id="Q025M3"/>
<keyword evidence="5 7" id="KW-0472">Membrane</keyword>
<evidence type="ECO:0000259" key="8">
    <source>
        <dbReference type="Pfam" id="PF02687"/>
    </source>
</evidence>
<comment type="similarity">
    <text evidence="6">Belongs to the ABC-4 integral membrane protein family.</text>
</comment>
<dbReference type="eggNOG" id="COG0577">
    <property type="taxonomic scope" value="Bacteria"/>
</dbReference>
<dbReference type="InterPro" id="IPR047928">
    <property type="entry name" value="Perm_prefix_1"/>
</dbReference>
<organism evidence="10">
    <name type="scientific">Solibacter usitatus (strain Ellin6076)</name>
    <dbReference type="NCBI Taxonomy" id="234267"/>
    <lineage>
        <taxon>Bacteria</taxon>
        <taxon>Pseudomonadati</taxon>
        <taxon>Acidobacteriota</taxon>
        <taxon>Terriglobia</taxon>
        <taxon>Bryobacterales</taxon>
        <taxon>Solibacteraceae</taxon>
        <taxon>Candidatus Solibacter</taxon>
    </lineage>
</organism>
<feature type="domain" description="ABC3 transporter permease C-terminal" evidence="8">
    <location>
        <begin position="353"/>
        <end position="470"/>
    </location>
</feature>
<feature type="transmembrane region" description="Helical" evidence="7">
    <location>
        <begin position="494"/>
        <end position="518"/>
    </location>
</feature>
<dbReference type="OrthoDB" id="101410at2"/>
<dbReference type="STRING" id="234267.Acid_2307"/>
<dbReference type="PANTHER" id="PTHR30572">
    <property type="entry name" value="MEMBRANE COMPONENT OF TRANSPORTER-RELATED"/>
    <property type="match status" value="1"/>
</dbReference>
<dbReference type="HOGENOM" id="CLU_009433_1_0_0"/>
<dbReference type="NCBIfam" id="TIGR03434">
    <property type="entry name" value="ADOP"/>
    <property type="match status" value="1"/>
</dbReference>
<reference evidence="10" key="1">
    <citation type="submission" date="2006-10" db="EMBL/GenBank/DDBJ databases">
        <title>Complete sequence of Solibacter usitatus Ellin6076.</title>
        <authorList>
            <consortium name="US DOE Joint Genome Institute"/>
            <person name="Copeland A."/>
            <person name="Lucas S."/>
            <person name="Lapidus A."/>
            <person name="Barry K."/>
            <person name="Detter J.C."/>
            <person name="Glavina del Rio T."/>
            <person name="Hammon N."/>
            <person name="Israni S."/>
            <person name="Dalin E."/>
            <person name="Tice H."/>
            <person name="Pitluck S."/>
            <person name="Thompson L.S."/>
            <person name="Brettin T."/>
            <person name="Bruce D."/>
            <person name="Han C."/>
            <person name="Tapia R."/>
            <person name="Gilna P."/>
            <person name="Schmutz J."/>
            <person name="Larimer F."/>
            <person name="Land M."/>
            <person name="Hauser L."/>
            <person name="Kyrpides N."/>
            <person name="Mikhailova N."/>
            <person name="Janssen P.H."/>
            <person name="Kuske C.R."/>
            <person name="Richardson P."/>
        </authorList>
    </citation>
    <scope>NUCLEOTIDE SEQUENCE</scope>
    <source>
        <strain evidence="10">Ellin6076</strain>
    </source>
</reference>
<dbReference type="EMBL" id="CP000473">
    <property type="protein sequence ID" value="ABJ83296.1"/>
    <property type="molecule type" value="Genomic_DNA"/>
</dbReference>
<accession>Q025M3</accession>
<feature type="transmembrane region" description="Helical" evidence="7">
    <location>
        <begin position="391"/>
        <end position="419"/>
    </location>
</feature>
<dbReference type="Pfam" id="PF02687">
    <property type="entry name" value="FtsX"/>
    <property type="match status" value="2"/>
</dbReference>
<dbReference type="GO" id="GO:0005886">
    <property type="term" value="C:plasma membrane"/>
    <property type="evidence" value="ECO:0007669"/>
    <property type="project" value="UniProtKB-SubCell"/>
</dbReference>
<dbReference type="NCBIfam" id="NF038403">
    <property type="entry name" value="perm_prefix_1"/>
    <property type="match status" value="1"/>
</dbReference>
<dbReference type="InterPro" id="IPR050250">
    <property type="entry name" value="Macrolide_Exporter_MacB"/>
</dbReference>
<dbReference type="InParanoid" id="Q025M3"/>
<dbReference type="Pfam" id="PF12704">
    <property type="entry name" value="MacB_PCD"/>
    <property type="match status" value="2"/>
</dbReference>
<name>Q025M3_SOLUE</name>
<sequence length="882" mass="95930">MSWLGVFAARFRGLFLKHRVERELEDEVRFHLEMQAEDNQRAGMNPAEARQAAMRSFGGVEPMKEVFRERQSFAWLETLAKDMTHGARSLRRQPGFTLAAGLSLALGIGVTTAIFTVLNAVALRPLPYPDAERLIWMTQILKKNTTDEVTLTAHFLEWRRQNQTFTDLAGYNYQTRNLTGLEEALQVRTAKASASLLPLLGVQPFLGRNFLKQEDYKGHEQVALLENAFWQRQFGGNPKVIGQAITLDGSPFTVVGVLPPGFAFPGPEPVQLITPLGKDEAAELQYKVGSIIFNVIGRLKPGATLQQARADLQVVQSRLPLPPFRPTIALKILPLRQYLFGNVKTAGFVLVAAAGFLLVIACANVSNLLLARWLQRDRELAIRSALGGSRARLVCQLLTESALLGVLACSAGIALAFWARRPLLALSRYQLSGLKELPFDGRVLGFAVALGMLTTLLFGLLPAFRSTKVELAEAMKAGEAAVVGGRGSLRILSLIAAAEIATILVLSTGAGLMIQSFWKMRYANLGFEPDRLVVATLNLSGPSYREKTRQSEFVQQLLARAGSLPGVELAAVTRAAEIPPGDFHATNTFAIEGRIQPLGGVRPVARYPVVSPAYFGIMRIALQQGRLLLDSDGQSAPPVVIVNRALVRRYFDHENPLGRRVRTGGDEQPWRTIVGIVGDVKTSGLTSAAEPAVYLPYSQTGDLANLGLVMRSPLDAGVIASELRKIVTSLDPNQPVASVQAMSERLSDSVSGPRFTTVLLLVFAGLAVLLGLIGVYGVMGCRIRWQLRELAVRQALGAQQKDVIWHVLRQGFAIIIPGLFAGLLVALWVGRLLSTMLYEVSVHDPLTLGAASAGLVSAALLACYIPARRAARPGSLQLLRHD</sequence>
<evidence type="ECO:0000256" key="4">
    <source>
        <dbReference type="ARBA" id="ARBA00022989"/>
    </source>
</evidence>
<feature type="domain" description="MacB-like periplasmic core" evidence="9">
    <location>
        <begin position="102"/>
        <end position="313"/>
    </location>
</feature>
<feature type="domain" description="ABC3 transporter permease C-terminal" evidence="8">
    <location>
        <begin position="762"/>
        <end position="872"/>
    </location>
</feature>
<evidence type="ECO:0000259" key="9">
    <source>
        <dbReference type="Pfam" id="PF12704"/>
    </source>
</evidence>
<evidence type="ECO:0000256" key="1">
    <source>
        <dbReference type="ARBA" id="ARBA00004651"/>
    </source>
</evidence>
<dbReference type="KEGG" id="sus:Acid_2307"/>
<proteinExistence type="inferred from homology"/>
<dbReference type="InterPro" id="IPR003838">
    <property type="entry name" value="ABC3_permease_C"/>
</dbReference>
<evidence type="ECO:0000256" key="6">
    <source>
        <dbReference type="ARBA" id="ARBA00038076"/>
    </source>
</evidence>
<evidence type="ECO:0000256" key="5">
    <source>
        <dbReference type="ARBA" id="ARBA00023136"/>
    </source>
</evidence>
<evidence type="ECO:0000313" key="10">
    <source>
        <dbReference type="EMBL" id="ABJ83296.1"/>
    </source>
</evidence>
<feature type="domain" description="MacB-like periplasmic core" evidence="9">
    <location>
        <begin position="530"/>
        <end position="740"/>
    </location>
</feature>
<keyword evidence="4 7" id="KW-1133">Transmembrane helix</keyword>
<evidence type="ECO:0008006" key="11">
    <source>
        <dbReference type="Google" id="ProtNLM"/>
    </source>
</evidence>
<feature type="transmembrane region" description="Helical" evidence="7">
    <location>
        <begin position="439"/>
        <end position="461"/>
    </location>
</feature>
<gene>
    <name evidence="10" type="ordered locus">Acid_2307</name>
</gene>
<dbReference type="InterPro" id="IPR025857">
    <property type="entry name" value="MacB_PCD"/>
</dbReference>
<keyword evidence="2" id="KW-1003">Cell membrane</keyword>
<protein>
    <recommendedName>
        <fullName evidence="11">Permease</fullName>
    </recommendedName>
</protein>
<evidence type="ECO:0000256" key="7">
    <source>
        <dbReference type="SAM" id="Phobius"/>
    </source>
</evidence>
<dbReference type="PANTHER" id="PTHR30572:SF4">
    <property type="entry name" value="ABC TRANSPORTER PERMEASE YTRF"/>
    <property type="match status" value="1"/>
</dbReference>
<feature type="transmembrane region" description="Helical" evidence="7">
    <location>
        <begin position="755"/>
        <end position="778"/>
    </location>
</feature>
<feature type="transmembrane region" description="Helical" evidence="7">
    <location>
        <begin position="346"/>
        <end position="370"/>
    </location>
</feature>
<feature type="transmembrane region" description="Helical" evidence="7">
    <location>
        <begin position="811"/>
        <end position="834"/>
    </location>
</feature>
<dbReference type="GO" id="GO:0022857">
    <property type="term" value="F:transmembrane transporter activity"/>
    <property type="evidence" value="ECO:0007669"/>
    <property type="project" value="TreeGrafter"/>
</dbReference>
<dbReference type="InterPro" id="IPR017800">
    <property type="entry name" value="ADOP"/>
</dbReference>
<evidence type="ECO:0000256" key="3">
    <source>
        <dbReference type="ARBA" id="ARBA00022692"/>
    </source>
</evidence>
<keyword evidence="3 7" id="KW-0812">Transmembrane</keyword>
<evidence type="ECO:0000256" key="2">
    <source>
        <dbReference type="ARBA" id="ARBA00022475"/>
    </source>
</evidence>
<feature type="transmembrane region" description="Helical" evidence="7">
    <location>
        <begin position="846"/>
        <end position="867"/>
    </location>
</feature>
<comment type="subcellular location">
    <subcellularLocation>
        <location evidence="1">Cell membrane</location>
        <topology evidence="1">Multi-pass membrane protein</topology>
    </subcellularLocation>
</comment>
<feature type="transmembrane region" description="Helical" evidence="7">
    <location>
        <begin position="96"/>
        <end position="118"/>
    </location>
</feature>